<dbReference type="GO" id="GO:0005930">
    <property type="term" value="C:axoneme"/>
    <property type="evidence" value="ECO:0007669"/>
    <property type="project" value="UniProtKB-SubCell"/>
</dbReference>
<dbReference type="InterPro" id="IPR032675">
    <property type="entry name" value="LRR_dom_sf"/>
</dbReference>
<dbReference type="Proteomes" id="UP000747399">
    <property type="component" value="Unassembled WGS sequence"/>
</dbReference>
<evidence type="ECO:0000313" key="3">
    <source>
        <dbReference type="EMBL" id="GIL57543.1"/>
    </source>
</evidence>
<reference evidence="3" key="1">
    <citation type="journal article" date="2021" name="Proc. Natl. Acad. Sci. U.S.A.">
        <title>Three genomes in the algal genus Volvox reveal the fate of a haploid sex-determining region after a transition to homothallism.</title>
        <authorList>
            <person name="Yamamoto K."/>
            <person name="Hamaji T."/>
            <person name="Kawai-Toyooka H."/>
            <person name="Matsuzaki R."/>
            <person name="Takahashi F."/>
            <person name="Nishimura Y."/>
            <person name="Kawachi M."/>
            <person name="Noguchi H."/>
            <person name="Minakuchi Y."/>
            <person name="Umen J.G."/>
            <person name="Toyoda A."/>
            <person name="Nozaki H."/>
        </authorList>
    </citation>
    <scope>NUCLEOTIDE SEQUENCE</scope>
    <source>
        <strain evidence="3">NIES-3780</strain>
    </source>
</reference>
<feature type="region of interest" description="Disordered" evidence="2">
    <location>
        <begin position="335"/>
        <end position="370"/>
    </location>
</feature>
<proteinExistence type="predicted"/>
<dbReference type="AlphaFoldDB" id="A0A8J4F1X3"/>
<comment type="caution">
    <text evidence="3">The sequence shown here is derived from an EMBL/GenBank/DDBJ whole genome shotgun (WGS) entry which is preliminary data.</text>
</comment>
<evidence type="ECO:0008006" key="5">
    <source>
        <dbReference type="Google" id="ProtNLM"/>
    </source>
</evidence>
<name>A0A8J4F1X3_9CHLO</name>
<accession>A0A8J4F1X3</accession>
<dbReference type="EMBL" id="BNCO01000028">
    <property type="protein sequence ID" value="GIL57543.1"/>
    <property type="molecule type" value="Genomic_DNA"/>
</dbReference>
<keyword evidence="4" id="KW-1185">Reference proteome</keyword>
<evidence type="ECO:0000256" key="1">
    <source>
        <dbReference type="ARBA" id="ARBA00004430"/>
    </source>
</evidence>
<sequence length="659" mass="69678">MDALGNVVSLELTSAVLSKDLLESIFDLLGSHERRVTVPLVCKAWREAVTPSKTTSKLWEDVEVHDLQCRSRNAQQSRANYDLTIHFEKDARLAESISRWLLQRRDFLSKLTVFPVTAMESSVPEYSLALWSSAFGHALTSLATSSKLAHLTVRGPGVHAAACTSTGTFSRPSHGHSDPDAAGAILRGAFSLPSLHVLHVYDVPWAGSLHFAIMSASALASKLSFAVSSTAMFTPAPARRPLPSHLMLTNLRELVINRSFYQGSDNLDDNDVLDGGAVEAWSMLGRALKGLPLLERLDLAYTHALTYCDPARGVVAAPWPPLQKLCELSLAHDLSVQPPPSPPPPSPTPVAAASMSSQPPRRPTHGSVASDGIWMSPGMSNGSVSWFTWNAATATGAANDSVASAAADALVAGGAGGIAALAEDPTAAAAPPLSLPPPLPRSPAIALPAAAAAAAAPDASDACDLSDGENEGRADCKEALAGEGMEAEAAALPAGTEDVSLFGSPMLTVDAAHALVELHSWLPGCTALTSLDLRNCGLEAVPLAVAHLPMLLKLDLYGNPLVTMRLPNPLRSLVWLRFSLDPCYDMLYEMMVADAGEELAAEEMWTVELQAPQLQELEVDSSSLRAMELIRGAASVLSQLRRLVLVDKSADALLPLSSL</sequence>
<dbReference type="SUPFAM" id="SSF52047">
    <property type="entry name" value="RNI-like"/>
    <property type="match status" value="1"/>
</dbReference>
<comment type="subcellular location">
    <subcellularLocation>
        <location evidence="1">Cytoplasm</location>
        <location evidence="1">Cytoskeleton</location>
        <location evidence="1">Cilium axoneme</location>
    </subcellularLocation>
</comment>
<feature type="compositionally biased region" description="Pro residues" evidence="2">
    <location>
        <begin position="337"/>
        <end position="348"/>
    </location>
</feature>
<gene>
    <name evidence="3" type="ORF">Vafri_12749</name>
</gene>
<evidence type="ECO:0000256" key="2">
    <source>
        <dbReference type="SAM" id="MobiDB-lite"/>
    </source>
</evidence>
<dbReference type="Gene3D" id="1.20.1280.50">
    <property type="match status" value="1"/>
</dbReference>
<protein>
    <recommendedName>
        <fullName evidence="5">F-box domain-containing protein</fullName>
    </recommendedName>
</protein>
<dbReference type="Gene3D" id="3.80.10.10">
    <property type="entry name" value="Ribonuclease Inhibitor"/>
    <property type="match status" value="1"/>
</dbReference>
<organism evidence="3 4">
    <name type="scientific">Volvox africanus</name>
    <dbReference type="NCBI Taxonomy" id="51714"/>
    <lineage>
        <taxon>Eukaryota</taxon>
        <taxon>Viridiplantae</taxon>
        <taxon>Chlorophyta</taxon>
        <taxon>core chlorophytes</taxon>
        <taxon>Chlorophyceae</taxon>
        <taxon>CS clade</taxon>
        <taxon>Chlamydomonadales</taxon>
        <taxon>Volvocaceae</taxon>
        <taxon>Volvox</taxon>
    </lineage>
</organism>
<evidence type="ECO:0000313" key="4">
    <source>
        <dbReference type="Proteomes" id="UP000747399"/>
    </source>
</evidence>